<proteinExistence type="predicted"/>
<dbReference type="PRINTS" id="PR01504">
    <property type="entry name" value="PNCREATITSAP"/>
</dbReference>
<feature type="domain" description="C-type lectin" evidence="2">
    <location>
        <begin position="166"/>
        <end position="290"/>
    </location>
</feature>
<dbReference type="RefSeq" id="XP_013397762.1">
    <property type="nucleotide sequence ID" value="XM_013542308.1"/>
</dbReference>
<dbReference type="InterPro" id="IPR050111">
    <property type="entry name" value="C-type_lectin/snaclec_domain"/>
</dbReference>
<dbReference type="AlphaFoldDB" id="A0A1S3IHR9"/>
<keyword evidence="1" id="KW-0732">Signal</keyword>
<dbReference type="PANTHER" id="PTHR22803">
    <property type="entry name" value="MANNOSE, PHOSPHOLIPASE, LECTIN RECEPTOR RELATED"/>
    <property type="match status" value="1"/>
</dbReference>
<evidence type="ECO:0000313" key="3">
    <source>
        <dbReference type="Proteomes" id="UP000085678"/>
    </source>
</evidence>
<feature type="domain" description="C-type lectin" evidence="2">
    <location>
        <begin position="27"/>
        <end position="148"/>
    </location>
</feature>
<evidence type="ECO:0000259" key="2">
    <source>
        <dbReference type="PROSITE" id="PS50041"/>
    </source>
</evidence>
<gene>
    <name evidence="4" type="primary">LOC106164414</name>
</gene>
<dbReference type="Pfam" id="PF00059">
    <property type="entry name" value="Lectin_C"/>
    <property type="match status" value="2"/>
</dbReference>
<feature type="signal peptide" evidence="1">
    <location>
        <begin position="1"/>
        <end position="15"/>
    </location>
</feature>
<dbReference type="InterPro" id="IPR016187">
    <property type="entry name" value="CTDL_fold"/>
</dbReference>
<accession>A0A1S3IHR9</accession>
<evidence type="ECO:0000256" key="1">
    <source>
        <dbReference type="SAM" id="SignalP"/>
    </source>
</evidence>
<dbReference type="InterPro" id="IPR016186">
    <property type="entry name" value="C-type_lectin-like/link_sf"/>
</dbReference>
<dbReference type="Gene3D" id="3.10.100.10">
    <property type="entry name" value="Mannose-Binding Protein A, subunit A"/>
    <property type="match status" value="2"/>
</dbReference>
<dbReference type="GeneID" id="106164414"/>
<feature type="chain" id="PRO_5013045890" evidence="1">
    <location>
        <begin position="16"/>
        <end position="318"/>
    </location>
</feature>
<keyword evidence="3" id="KW-1185">Reference proteome</keyword>
<dbReference type="KEGG" id="lak:106164414"/>
<name>A0A1S3IHR9_LINAN</name>
<sequence length="318" mass="36400">MKFLLAVLLISAASAQDFKCPKGWVGYGRYCYYFSDAVWNWNDANAVCRGRQGNLASVENADEWAFIDSQLNIKRREYWFGLNDKAKEGTFVWSDRTKVNQTLLNTLWSNGQPDDYKKSEDCVHNWYRTGGSKLNDGNCNAKMPYICKRKNNLVEFCDIEDGWHFLNNMCYKLFLDPKTWDGARQDCQDQDGDLMVVQNTNEIKFISDSISCGLHDNIWLGLSDRKEFQAQPMTFKWVNKAGFNNAFRGQWDTNQPSNVSLGNNCVFVLGTSNYKWRTDACGVERSYICERPRGSCPKGWRSWNAQPGTGPGLCSIVS</sequence>
<dbReference type="Proteomes" id="UP000085678">
    <property type="component" value="Unplaced"/>
</dbReference>
<dbReference type="PROSITE" id="PS50041">
    <property type="entry name" value="C_TYPE_LECTIN_2"/>
    <property type="match status" value="2"/>
</dbReference>
<dbReference type="SMART" id="SM00034">
    <property type="entry name" value="CLECT"/>
    <property type="match status" value="2"/>
</dbReference>
<dbReference type="SUPFAM" id="SSF56436">
    <property type="entry name" value="C-type lectin-like"/>
    <property type="match status" value="2"/>
</dbReference>
<protein>
    <submittedName>
        <fullName evidence="4">Neurocan core protein-like</fullName>
    </submittedName>
</protein>
<dbReference type="CDD" id="cd00037">
    <property type="entry name" value="CLECT"/>
    <property type="match status" value="1"/>
</dbReference>
<reference evidence="4" key="1">
    <citation type="submission" date="2025-08" db="UniProtKB">
        <authorList>
            <consortium name="RefSeq"/>
        </authorList>
    </citation>
    <scope>IDENTIFICATION</scope>
    <source>
        <tissue evidence="4">Gonads</tissue>
    </source>
</reference>
<dbReference type="InterPro" id="IPR001304">
    <property type="entry name" value="C-type_lectin-like"/>
</dbReference>
<organism evidence="3 4">
    <name type="scientific">Lingula anatina</name>
    <name type="common">Brachiopod</name>
    <name type="synonym">Lingula unguis</name>
    <dbReference type="NCBI Taxonomy" id="7574"/>
    <lineage>
        <taxon>Eukaryota</taxon>
        <taxon>Metazoa</taxon>
        <taxon>Spiralia</taxon>
        <taxon>Lophotrochozoa</taxon>
        <taxon>Brachiopoda</taxon>
        <taxon>Linguliformea</taxon>
        <taxon>Lingulata</taxon>
        <taxon>Lingulida</taxon>
        <taxon>Linguloidea</taxon>
        <taxon>Lingulidae</taxon>
        <taxon>Lingula</taxon>
    </lineage>
</organism>
<dbReference type="OrthoDB" id="6077435at2759"/>
<dbReference type="InParanoid" id="A0A1S3IHR9"/>
<evidence type="ECO:0000313" key="4">
    <source>
        <dbReference type="RefSeq" id="XP_013397762.1"/>
    </source>
</evidence>